<organism evidence="1">
    <name type="scientific">Physcomitrium patens</name>
    <name type="common">Spreading-leaved earth moss</name>
    <name type="synonym">Physcomitrella patens</name>
    <dbReference type="NCBI Taxonomy" id="3218"/>
    <lineage>
        <taxon>Eukaryota</taxon>
        <taxon>Viridiplantae</taxon>
        <taxon>Streptophyta</taxon>
        <taxon>Embryophyta</taxon>
        <taxon>Bryophyta</taxon>
        <taxon>Bryophytina</taxon>
        <taxon>Bryopsida</taxon>
        <taxon>Funariidae</taxon>
        <taxon>Funariales</taxon>
        <taxon>Funariaceae</taxon>
        <taxon>Physcomitrium</taxon>
    </lineage>
</organism>
<evidence type="ECO:0000313" key="1">
    <source>
        <dbReference type="EMBL" id="PNR32333.1"/>
    </source>
</evidence>
<keyword evidence="3" id="KW-1185">Reference proteome</keyword>
<dbReference type="Proteomes" id="UP000006727">
    <property type="component" value="Chromosome 21"/>
</dbReference>
<accession>A0A2K1ISS9</accession>
<protein>
    <submittedName>
        <fullName evidence="1 2">Uncharacterized protein</fullName>
    </submittedName>
</protein>
<evidence type="ECO:0000313" key="3">
    <source>
        <dbReference type="Proteomes" id="UP000006727"/>
    </source>
</evidence>
<dbReference type="EnsemblPlants" id="Pp3c21_20970V3.1">
    <property type="protein sequence ID" value="Pp3c21_20970V3.1"/>
    <property type="gene ID" value="Pp3c21_20970"/>
</dbReference>
<evidence type="ECO:0000313" key="2">
    <source>
        <dbReference type="EnsemblPlants" id="Pp3c21_20970V3.1"/>
    </source>
</evidence>
<dbReference type="InParanoid" id="A0A2K1ISS9"/>
<dbReference type="EMBL" id="ABEU02000021">
    <property type="protein sequence ID" value="PNR32333.1"/>
    <property type="molecule type" value="Genomic_DNA"/>
</dbReference>
<gene>
    <name evidence="1" type="ORF">PHYPA_026459</name>
</gene>
<dbReference type="Gramene" id="Pp3c21_20970V3.1">
    <property type="protein sequence ID" value="Pp3c21_20970V3.1"/>
    <property type="gene ID" value="Pp3c21_20970"/>
</dbReference>
<proteinExistence type="predicted"/>
<sequence>MTFSINRRKILQYLEKQPMKFQELWHPCTTFIIIVA</sequence>
<dbReference type="AlphaFoldDB" id="A0A2K1ISS9"/>
<reference evidence="1 3" key="2">
    <citation type="journal article" date="2018" name="Plant J.">
        <title>The Physcomitrella patens chromosome-scale assembly reveals moss genome structure and evolution.</title>
        <authorList>
            <person name="Lang D."/>
            <person name="Ullrich K.K."/>
            <person name="Murat F."/>
            <person name="Fuchs J."/>
            <person name="Jenkins J."/>
            <person name="Haas F.B."/>
            <person name="Piednoel M."/>
            <person name="Gundlach H."/>
            <person name="Van Bel M."/>
            <person name="Meyberg R."/>
            <person name="Vives C."/>
            <person name="Morata J."/>
            <person name="Symeonidi A."/>
            <person name="Hiss M."/>
            <person name="Muchero W."/>
            <person name="Kamisugi Y."/>
            <person name="Saleh O."/>
            <person name="Blanc G."/>
            <person name="Decker E.L."/>
            <person name="van Gessel N."/>
            <person name="Grimwood J."/>
            <person name="Hayes R.D."/>
            <person name="Graham S.W."/>
            <person name="Gunter L.E."/>
            <person name="McDaniel S.F."/>
            <person name="Hoernstein S.N.W."/>
            <person name="Larsson A."/>
            <person name="Li F.W."/>
            <person name="Perroud P.F."/>
            <person name="Phillips J."/>
            <person name="Ranjan P."/>
            <person name="Rokshar D.S."/>
            <person name="Rothfels C.J."/>
            <person name="Schneider L."/>
            <person name="Shu S."/>
            <person name="Stevenson D.W."/>
            <person name="Thummler F."/>
            <person name="Tillich M."/>
            <person name="Villarreal Aguilar J.C."/>
            <person name="Widiez T."/>
            <person name="Wong G.K."/>
            <person name="Wymore A."/>
            <person name="Zhang Y."/>
            <person name="Zimmer A.D."/>
            <person name="Quatrano R.S."/>
            <person name="Mayer K.F.X."/>
            <person name="Goodstein D."/>
            <person name="Casacuberta J.M."/>
            <person name="Vandepoele K."/>
            <person name="Reski R."/>
            <person name="Cuming A.C."/>
            <person name="Tuskan G.A."/>
            <person name="Maumus F."/>
            <person name="Salse J."/>
            <person name="Schmutz J."/>
            <person name="Rensing S.A."/>
        </authorList>
    </citation>
    <scope>NUCLEOTIDE SEQUENCE [LARGE SCALE GENOMIC DNA]</scope>
    <source>
        <strain evidence="2 3">cv. Gransden 2004</strain>
    </source>
</reference>
<reference evidence="1 3" key="1">
    <citation type="journal article" date="2008" name="Science">
        <title>The Physcomitrella genome reveals evolutionary insights into the conquest of land by plants.</title>
        <authorList>
            <person name="Rensing S."/>
            <person name="Lang D."/>
            <person name="Zimmer A."/>
            <person name="Terry A."/>
            <person name="Salamov A."/>
            <person name="Shapiro H."/>
            <person name="Nishiyama T."/>
            <person name="Perroud P.-F."/>
            <person name="Lindquist E."/>
            <person name="Kamisugi Y."/>
            <person name="Tanahashi T."/>
            <person name="Sakakibara K."/>
            <person name="Fujita T."/>
            <person name="Oishi K."/>
            <person name="Shin-I T."/>
            <person name="Kuroki Y."/>
            <person name="Toyoda A."/>
            <person name="Suzuki Y."/>
            <person name="Hashimoto A."/>
            <person name="Yamaguchi K."/>
            <person name="Sugano A."/>
            <person name="Kohara Y."/>
            <person name="Fujiyama A."/>
            <person name="Anterola A."/>
            <person name="Aoki S."/>
            <person name="Ashton N."/>
            <person name="Barbazuk W.B."/>
            <person name="Barker E."/>
            <person name="Bennetzen J."/>
            <person name="Bezanilla M."/>
            <person name="Blankenship R."/>
            <person name="Cho S.H."/>
            <person name="Dutcher S."/>
            <person name="Estelle M."/>
            <person name="Fawcett J.A."/>
            <person name="Gundlach H."/>
            <person name="Hanada K."/>
            <person name="Heyl A."/>
            <person name="Hicks K.A."/>
            <person name="Hugh J."/>
            <person name="Lohr M."/>
            <person name="Mayer K."/>
            <person name="Melkozernov A."/>
            <person name="Murata T."/>
            <person name="Nelson D."/>
            <person name="Pils B."/>
            <person name="Prigge M."/>
            <person name="Reiss B."/>
            <person name="Renner T."/>
            <person name="Rombauts S."/>
            <person name="Rushton P."/>
            <person name="Sanderfoot A."/>
            <person name="Schween G."/>
            <person name="Shiu S.-H."/>
            <person name="Stueber K."/>
            <person name="Theodoulou F.L."/>
            <person name="Tu H."/>
            <person name="Van de Peer Y."/>
            <person name="Verrier P.J."/>
            <person name="Waters E."/>
            <person name="Wood A."/>
            <person name="Yang L."/>
            <person name="Cove D."/>
            <person name="Cuming A."/>
            <person name="Hasebe M."/>
            <person name="Lucas S."/>
            <person name="Mishler D.B."/>
            <person name="Reski R."/>
            <person name="Grigoriev I."/>
            <person name="Quatrano R.S."/>
            <person name="Boore J.L."/>
        </authorList>
    </citation>
    <scope>NUCLEOTIDE SEQUENCE [LARGE SCALE GENOMIC DNA]</scope>
    <source>
        <strain evidence="2 3">cv. Gransden 2004</strain>
    </source>
</reference>
<name>A0A2K1ISS9_PHYPA</name>
<reference evidence="2" key="3">
    <citation type="submission" date="2020-12" db="UniProtKB">
        <authorList>
            <consortium name="EnsemblPlants"/>
        </authorList>
    </citation>
    <scope>IDENTIFICATION</scope>
</reference>